<dbReference type="InterPro" id="IPR001099">
    <property type="entry name" value="Chalcone/stilbene_synt_N"/>
</dbReference>
<name>A0AB34FFE9_9HYPO</name>
<evidence type="ECO:0000313" key="7">
    <source>
        <dbReference type="Proteomes" id="UP001163105"/>
    </source>
</evidence>
<gene>
    <name evidence="6" type="primary">csyA</name>
    <name evidence="6" type="ORF">O9K51_09960</name>
</gene>
<dbReference type="SUPFAM" id="SSF53901">
    <property type="entry name" value="Thiolase-like"/>
    <property type="match status" value="2"/>
</dbReference>
<protein>
    <submittedName>
        <fullName evidence="6">Type iii polyketide synthase</fullName>
    </submittedName>
</protein>
<dbReference type="InterPro" id="IPR011141">
    <property type="entry name" value="Polyketide_synthase_type-III"/>
</dbReference>
<organism evidence="6 7">
    <name type="scientific">Purpureocillium lavendulum</name>
    <dbReference type="NCBI Taxonomy" id="1247861"/>
    <lineage>
        <taxon>Eukaryota</taxon>
        <taxon>Fungi</taxon>
        <taxon>Dikarya</taxon>
        <taxon>Ascomycota</taxon>
        <taxon>Pezizomycotina</taxon>
        <taxon>Sordariomycetes</taxon>
        <taxon>Hypocreomycetidae</taxon>
        <taxon>Hypocreales</taxon>
        <taxon>Ophiocordycipitaceae</taxon>
        <taxon>Purpureocillium</taxon>
    </lineage>
</organism>
<feature type="domain" description="Chalcone/stilbene synthase N-terminal" evidence="4">
    <location>
        <begin position="100"/>
        <end position="247"/>
    </location>
</feature>
<keyword evidence="3" id="KW-0012">Acyltransferase</keyword>
<proteinExistence type="inferred from homology"/>
<evidence type="ECO:0000256" key="2">
    <source>
        <dbReference type="ARBA" id="ARBA00022679"/>
    </source>
</evidence>
<sequence length="422" mass="45156">MSIQTRTVVFAIRHNEARVLDAVHRQMSGSAFADLGLAVVGLGTQYPAYLLPPGQLEALSRRFYPDSPAMSKVLSINRSAGIETRASIAPFDHAMHSGEETMSIADLHDVFMREGVPLAVSAAEKALAESGLDLASITHVVSATCTDSANPGFDHFVTKGLGITHPVEKVLLHGVGCSGGLAALRTAANLALGHAARRLPARVLCVTLEVNTPMARSELDRVHRSQETRIAACLFSDAATAVVLSNDVGLQVTPVYELLGWQHRIIPDTEQELGFDVEPSGWKAILTSRVPDVSAAAIVPTFNALLAALPPLPRGYAAAADFDWALHPGGPAILREAARVLGGGVTREQHLRASWDVYGSRGNSGSATIYSVLDRLRRVERERENGHGDGVERRDCAREYVVACAFGPGVAVEMCMLRRVVP</sequence>
<comment type="similarity">
    <text evidence="1 3">Belongs to the thiolase-like superfamily. Chalcone/stilbene synthases family.</text>
</comment>
<dbReference type="Gene3D" id="3.40.47.10">
    <property type="match status" value="2"/>
</dbReference>
<dbReference type="Pfam" id="PF02797">
    <property type="entry name" value="Chal_sti_synt_C"/>
    <property type="match status" value="1"/>
</dbReference>
<dbReference type="GO" id="GO:0030639">
    <property type="term" value="P:polyketide biosynthetic process"/>
    <property type="evidence" value="ECO:0007669"/>
    <property type="project" value="TreeGrafter"/>
</dbReference>
<dbReference type="Proteomes" id="UP001163105">
    <property type="component" value="Unassembled WGS sequence"/>
</dbReference>
<evidence type="ECO:0000313" key="6">
    <source>
        <dbReference type="EMBL" id="KAJ6437404.1"/>
    </source>
</evidence>
<evidence type="ECO:0000259" key="4">
    <source>
        <dbReference type="Pfam" id="PF00195"/>
    </source>
</evidence>
<dbReference type="Pfam" id="PF00195">
    <property type="entry name" value="Chal_sti_synt_N"/>
    <property type="match status" value="1"/>
</dbReference>
<evidence type="ECO:0000256" key="1">
    <source>
        <dbReference type="ARBA" id="ARBA00005531"/>
    </source>
</evidence>
<dbReference type="AlphaFoldDB" id="A0AB34FFE9"/>
<dbReference type="PANTHER" id="PTHR11877">
    <property type="entry name" value="HYDROXYMETHYLGLUTARYL-COA SYNTHASE"/>
    <property type="match status" value="1"/>
</dbReference>
<dbReference type="InterPro" id="IPR016039">
    <property type="entry name" value="Thiolase-like"/>
</dbReference>
<keyword evidence="7" id="KW-1185">Reference proteome</keyword>
<dbReference type="GO" id="GO:0016747">
    <property type="term" value="F:acyltransferase activity, transferring groups other than amino-acyl groups"/>
    <property type="evidence" value="ECO:0007669"/>
    <property type="project" value="InterPro"/>
</dbReference>
<accession>A0AB34FFE9</accession>
<keyword evidence="2 3" id="KW-0808">Transferase</keyword>
<dbReference type="InterPro" id="IPR012328">
    <property type="entry name" value="Chalcone/stilbene_synt_C"/>
</dbReference>
<dbReference type="PANTHER" id="PTHR11877:SF46">
    <property type="entry name" value="TYPE III POLYKETIDE SYNTHASE A"/>
    <property type="match status" value="1"/>
</dbReference>
<evidence type="ECO:0000259" key="5">
    <source>
        <dbReference type="Pfam" id="PF02797"/>
    </source>
</evidence>
<feature type="domain" description="Chalcone/stilbene synthase C-terminal" evidence="5">
    <location>
        <begin position="263"/>
        <end position="420"/>
    </location>
</feature>
<evidence type="ECO:0000256" key="3">
    <source>
        <dbReference type="RuleBase" id="RU003633"/>
    </source>
</evidence>
<dbReference type="EMBL" id="JAQHRD010000012">
    <property type="protein sequence ID" value="KAJ6437404.1"/>
    <property type="molecule type" value="Genomic_DNA"/>
</dbReference>
<comment type="caution">
    <text evidence="6">The sequence shown here is derived from an EMBL/GenBank/DDBJ whole genome shotgun (WGS) entry which is preliminary data.</text>
</comment>
<reference evidence="6" key="1">
    <citation type="submission" date="2023-01" db="EMBL/GenBank/DDBJ databases">
        <title>The growth and conidiation of Purpureocillium lavendulum are regulated by nitrogen source and histone H3K14 acetylation.</title>
        <authorList>
            <person name="Tang P."/>
            <person name="Han J."/>
            <person name="Zhang C."/>
            <person name="Tang P."/>
            <person name="Qi F."/>
            <person name="Zhang K."/>
            <person name="Liang L."/>
        </authorList>
    </citation>
    <scope>NUCLEOTIDE SEQUENCE</scope>
    <source>
        <strain evidence="6">YMF1.00683</strain>
    </source>
</reference>
<dbReference type="PIRSF" id="PIRSF000451">
    <property type="entry name" value="PKS_III"/>
    <property type="match status" value="1"/>
</dbReference>